<organism evidence="1">
    <name type="scientific">Arundo donax</name>
    <name type="common">Giant reed</name>
    <name type="synonym">Donax arundinaceus</name>
    <dbReference type="NCBI Taxonomy" id="35708"/>
    <lineage>
        <taxon>Eukaryota</taxon>
        <taxon>Viridiplantae</taxon>
        <taxon>Streptophyta</taxon>
        <taxon>Embryophyta</taxon>
        <taxon>Tracheophyta</taxon>
        <taxon>Spermatophyta</taxon>
        <taxon>Magnoliopsida</taxon>
        <taxon>Liliopsida</taxon>
        <taxon>Poales</taxon>
        <taxon>Poaceae</taxon>
        <taxon>PACMAD clade</taxon>
        <taxon>Arundinoideae</taxon>
        <taxon>Arundineae</taxon>
        <taxon>Arundo</taxon>
    </lineage>
</organism>
<dbReference type="EMBL" id="GBRH01233513">
    <property type="protein sequence ID" value="JAD64382.1"/>
    <property type="molecule type" value="Transcribed_RNA"/>
</dbReference>
<reference evidence="1" key="1">
    <citation type="submission" date="2014-09" db="EMBL/GenBank/DDBJ databases">
        <authorList>
            <person name="Magalhaes I.L.F."/>
            <person name="Oliveira U."/>
            <person name="Santos F.R."/>
            <person name="Vidigal T.H.D.A."/>
            <person name="Brescovit A.D."/>
            <person name="Santos A.J."/>
        </authorList>
    </citation>
    <scope>NUCLEOTIDE SEQUENCE</scope>
    <source>
        <tissue evidence="1">Shoot tissue taken approximately 20 cm above the soil surface</tissue>
    </source>
</reference>
<proteinExistence type="predicted"/>
<protein>
    <submittedName>
        <fullName evidence="1">Uncharacterized protein</fullName>
    </submittedName>
</protein>
<name>A0A0A9BYM7_ARUDO</name>
<dbReference type="AlphaFoldDB" id="A0A0A9BYM7"/>
<reference evidence="1" key="2">
    <citation type="journal article" date="2015" name="Data Brief">
        <title>Shoot transcriptome of the giant reed, Arundo donax.</title>
        <authorList>
            <person name="Barrero R.A."/>
            <person name="Guerrero F.D."/>
            <person name="Moolhuijzen P."/>
            <person name="Goolsby J.A."/>
            <person name="Tidwell J."/>
            <person name="Bellgard S.E."/>
            <person name="Bellgard M.I."/>
        </authorList>
    </citation>
    <scope>NUCLEOTIDE SEQUENCE</scope>
    <source>
        <tissue evidence="1">Shoot tissue taken approximately 20 cm above the soil surface</tissue>
    </source>
</reference>
<evidence type="ECO:0000313" key="1">
    <source>
        <dbReference type="EMBL" id="JAD64382.1"/>
    </source>
</evidence>
<sequence>MTIMFYWLLLKTCIYSFLKGISRFNTNYTLLPF</sequence>
<accession>A0A0A9BYM7</accession>